<dbReference type="InterPro" id="IPR048365">
    <property type="entry name" value="TNP-like_RNaseH_N"/>
</dbReference>
<accession>A0A9J6FZW7</accession>
<name>A0A9J6FZW7_HAELO</name>
<dbReference type="EMBL" id="JABSTR010000004">
    <property type="protein sequence ID" value="KAH9367636.1"/>
    <property type="molecule type" value="Genomic_DNA"/>
</dbReference>
<dbReference type="Proteomes" id="UP000821853">
    <property type="component" value="Chromosome 2"/>
</dbReference>
<dbReference type="PANTHER" id="PTHR47577:SF2">
    <property type="entry name" value="THAP DOMAIN CONTAINING 9"/>
    <property type="match status" value="1"/>
</dbReference>
<feature type="domain" description="Transposable element P transposase-like RNase H C-terminal" evidence="3">
    <location>
        <begin position="439"/>
        <end position="466"/>
    </location>
</feature>
<feature type="domain" description="Transposable element P transposase-like GTP-binding insertion" evidence="2">
    <location>
        <begin position="256"/>
        <end position="368"/>
    </location>
</feature>
<dbReference type="Pfam" id="PF21789">
    <property type="entry name" value="TNP-like_RNaseH_C"/>
    <property type="match status" value="1"/>
</dbReference>
<dbReference type="AlphaFoldDB" id="A0A9J6FZW7"/>
<protein>
    <recommendedName>
        <fullName evidence="6">Transposase</fullName>
    </recommendedName>
</protein>
<gene>
    <name evidence="4" type="ORF">HPB48_013652</name>
</gene>
<evidence type="ECO:0000313" key="5">
    <source>
        <dbReference type="Proteomes" id="UP000821853"/>
    </source>
</evidence>
<keyword evidence="5" id="KW-1185">Reference proteome</keyword>
<dbReference type="OrthoDB" id="6508418at2759"/>
<dbReference type="InterPro" id="IPR048367">
    <property type="entry name" value="TNP-like_RNaseH_C"/>
</dbReference>
<dbReference type="VEuPathDB" id="VectorBase:HLOH_051112"/>
<evidence type="ECO:0008006" key="6">
    <source>
        <dbReference type="Google" id="ProtNLM"/>
    </source>
</evidence>
<evidence type="ECO:0000313" key="4">
    <source>
        <dbReference type="EMBL" id="KAH9367636.1"/>
    </source>
</evidence>
<feature type="domain" description="Transposable element P transposase-like RNase H" evidence="1">
    <location>
        <begin position="93"/>
        <end position="226"/>
    </location>
</feature>
<evidence type="ECO:0000259" key="2">
    <source>
        <dbReference type="Pfam" id="PF21788"/>
    </source>
</evidence>
<sequence length="694" mass="77572">MKAANAKIEREAFEEKIALLPRKQQQSVRHCFAASKLKSTRGMHFTKEWILECILMKMKSPRLYKHIRKQNILVLPSNTTLKKYTAAYKTGFGFCKKMLEALEAKTSSMDTFKRHGGLLVDEMKLSEHFSMEKTEKLRGFVDLGPFTPAKDANLPCDHGMVVMFVPFAGKFSQILGAFAANGNVKGELLCKILVEATILAEKAGLFIHFVTCDGATWNRKMWTLMGIRGSTRKIICRVQHPVDTKRNLHFLSDFPHLVKCLRNSLLKGGFTTPDGRVSTYFVKEAFNLDKNNVTLKAMPGLTTRHFEPSSFEKMRVSLAFQLFGDHVLRGLHHYKGTLESDYGRGAIDATEVFFRMMNTLIKVMTSRFKSGALWPNSAGAAALSSFLEYITKWECAAGGVGFISETTAVGFRVTLSSVLSLLEYVTKELRYKYLMTANLSQDPVENLFGIVRQSSGCNDHPTPEQFLITVNCLSFYSLARPVTGSSVEPVVLTALLDTGDACPEATSLQETIDKLIAQGDLDSQGDTVSQEQAIPVDHNSLVQKKSDSRLVYHMAGYVAKKCVEKSGCDTCRAFLLFPASEGRTHVESAFTSFCDKGGLLYPSAELFDFVNYLESIFTDCFSLNRLHANSILDVLSLVKGKDKIVGCAAHEADLKAKIVRFYIVTRLHFLIKGVNRAKEERRKMAQLLKVRRCT</sequence>
<comment type="caution">
    <text evidence="4">The sequence shown here is derived from an EMBL/GenBank/DDBJ whole genome shotgun (WGS) entry which is preliminary data.</text>
</comment>
<evidence type="ECO:0000259" key="3">
    <source>
        <dbReference type="Pfam" id="PF21789"/>
    </source>
</evidence>
<proteinExistence type="predicted"/>
<dbReference type="InterPro" id="IPR048366">
    <property type="entry name" value="TNP-like_GBD"/>
</dbReference>
<dbReference type="PANTHER" id="PTHR47577">
    <property type="entry name" value="THAP DOMAIN-CONTAINING PROTEIN 6"/>
    <property type="match status" value="1"/>
</dbReference>
<evidence type="ECO:0000259" key="1">
    <source>
        <dbReference type="Pfam" id="PF21787"/>
    </source>
</evidence>
<dbReference type="Pfam" id="PF21787">
    <property type="entry name" value="TNP-like_RNaseH_N"/>
    <property type="match status" value="1"/>
</dbReference>
<dbReference type="Pfam" id="PF21788">
    <property type="entry name" value="TNP-like_GBD"/>
    <property type="match status" value="1"/>
</dbReference>
<dbReference type="OMA" id="THIEPNN"/>
<reference evidence="4 5" key="1">
    <citation type="journal article" date="2020" name="Cell">
        <title>Large-Scale Comparative Analyses of Tick Genomes Elucidate Their Genetic Diversity and Vector Capacities.</title>
        <authorList>
            <consortium name="Tick Genome and Microbiome Consortium (TIGMIC)"/>
            <person name="Jia N."/>
            <person name="Wang J."/>
            <person name="Shi W."/>
            <person name="Du L."/>
            <person name="Sun Y."/>
            <person name="Zhan W."/>
            <person name="Jiang J.F."/>
            <person name="Wang Q."/>
            <person name="Zhang B."/>
            <person name="Ji P."/>
            <person name="Bell-Sakyi L."/>
            <person name="Cui X.M."/>
            <person name="Yuan T.T."/>
            <person name="Jiang B.G."/>
            <person name="Yang W.F."/>
            <person name="Lam T.T."/>
            <person name="Chang Q.C."/>
            <person name="Ding S.J."/>
            <person name="Wang X.J."/>
            <person name="Zhu J.G."/>
            <person name="Ruan X.D."/>
            <person name="Zhao L."/>
            <person name="Wei J.T."/>
            <person name="Ye R.Z."/>
            <person name="Que T.C."/>
            <person name="Du C.H."/>
            <person name="Zhou Y.H."/>
            <person name="Cheng J.X."/>
            <person name="Dai P.F."/>
            <person name="Guo W.B."/>
            <person name="Han X.H."/>
            <person name="Huang E.J."/>
            <person name="Li L.F."/>
            <person name="Wei W."/>
            <person name="Gao Y.C."/>
            <person name="Liu J.Z."/>
            <person name="Shao H.Z."/>
            <person name="Wang X."/>
            <person name="Wang C.C."/>
            <person name="Yang T.C."/>
            <person name="Huo Q.B."/>
            <person name="Li W."/>
            <person name="Chen H.Y."/>
            <person name="Chen S.E."/>
            <person name="Zhou L.G."/>
            <person name="Ni X.B."/>
            <person name="Tian J.H."/>
            <person name="Sheng Y."/>
            <person name="Liu T."/>
            <person name="Pan Y.S."/>
            <person name="Xia L.Y."/>
            <person name="Li J."/>
            <person name="Zhao F."/>
            <person name="Cao W.C."/>
        </authorList>
    </citation>
    <scope>NUCLEOTIDE SEQUENCE [LARGE SCALE GENOMIC DNA]</scope>
    <source>
        <strain evidence="4">HaeL-2018</strain>
    </source>
</reference>
<organism evidence="4 5">
    <name type="scientific">Haemaphysalis longicornis</name>
    <name type="common">Bush tick</name>
    <dbReference type="NCBI Taxonomy" id="44386"/>
    <lineage>
        <taxon>Eukaryota</taxon>
        <taxon>Metazoa</taxon>
        <taxon>Ecdysozoa</taxon>
        <taxon>Arthropoda</taxon>
        <taxon>Chelicerata</taxon>
        <taxon>Arachnida</taxon>
        <taxon>Acari</taxon>
        <taxon>Parasitiformes</taxon>
        <taxon>Ixodida</taxon>
        <taxon>Ixodoidea</taxon>
        <taxon>Ixodidae</taxon>
        <taxon>Haemaphysalinae</taxon>
        <taxon>Haemaphysalis</taxon>
    </lineage>
</organism>